<keyword evidence="6" id="KW-1185">Reference proteome</keyword>
<evidence type="ECO:0000256" key="1">
    <source>
        <dbReference type="ARBA" id="ARBA00001526"/>
    </source>
</evidence>
<comment type="similarity">
    <text evidence="2">Belongs to the class-A beta-lactamase family.</text>
</comment>
<dbReference type="SUPFAM" id="SSF56601">
    <property type="entry name" value="beta-lactamase/transpeptidase-like"/>
    <property type="match status" value="1"/>
</dbReference>
<evidence type="ECO:0000259" key="4">
    <source>
        <dbReference type="Pfam" id="PF13354"/>
    </source>
</evidence>
<protein>
    <recommendedName>
        <fullName evidence="3">beta-lactamase</fullName>
        <ecNumber evidence="3">3.5.2.6</ecNumber>
    </recommendedName>
</protein>
<comment type="caution">
    <text evidence="5">The sequence shown here is derived from an EMBL/GenBank/DDBJ whole genome shotgun (WGS) entry which is preliminary data.</text>
</comment>
<name>A0A917YMI6_9RHOB</name>
<dbReference type="AlphaFoldDB" id="A0A917YMI6"/>
<dbReference type="EMBL" id="BMLP01000003">
    <property type="protein sequence ID" value="GGO33092.1"/>
    <property type="molecule type" value="Genomic_DNA"/>
</dbReference>
<dbReference type="InterPro" id="IPR045155">
    <property type="entry name" value="Beta-lactam_cat"/>
</dbReference>
<comment type="catalytic activity">
    <reaction evidence="1">
        <text>a beta-lactam + H2O = a substituted beta-amino acid</text>
        <dbReference type="Rhea" id="RHEA:20401"/>
        <dbReference type="ChEBI" id="CHEBI:15377"/>
        <dbReference type="ChEBI" id="CHEBI:35627"/>
        <dbReference type="ChEBI" id="CHEBI:140347"/>
        <dbReference type="EC" id="3.5.2.6"/>
    </reaction>
</comment>
<feature type="domain" description="Beta-lactamase class A catalytic" evidence="4">
    <location>
        <begin position="103"/>
        <end position="276"/>
    </location>
</feature>
<dbReference type="InterPro" id="IPR012338">
    <property type="entry name" value="Beta-lactam/transpept-like"/>
</dbReference>
<dbReference type="InterPro" id="IPR000871">
    <property type="entry name" value="Beta-lactam_class-A"/>
</dbReference>
<proteinExistence type="inferred from homology"/>
<dbReference type="GO" id="GO:0008800">
    <property type="term" value="F:beta-lactamase activity"/>
    <property type="evidence" value="ECO:0007669"/>
    <property type="project" value="UniProtKB-EC"/>
</dbReference>
<dbReference type="EC" id="3.5.2.6" evidence="3"/>
<dbReference type="GO" id="GO:0046677">
    <property type="term" value="P:response to antibiotic"/>
    <property type="evidence" value="ECO:0007669"/>
    <property type="project" value="InterPro"/>
</dbReference>
<dbReference type="PANTHER" id="PTHR35333:SF3">
    <property type="entry name" value="BETA-LACTAMASE-TYPE TRANSPEPTIDASE FOLD CONTAINING PROTEIN"/>
    <property type="match status" value="1"/>
</dbReference>
<dbReference type="GO" id="GO:0030655">
    <property type="term" value="P:beta-lactam antibiotic catabolic process"/>
    <property type="evidence" value="ECO:0007669"/>
    <property type="project" value="InterPro"/>
</dbReference>
<gene>
    <name evidence="5" type="ORF">GCM10010991_21950</name>
</gene>
<accession>A0A917YMI6</accession>
<organism evidence="5 6">
    <name type="scientific">Gemmobacter aquaticus</name>
    <dbReference type="NCBI Taxonomy" id="490185"/>
    <lineage>
        <taxon>Bacteria</taxon>
        <taxon>Pseudomonadati</taxon>
        <taxon>Pseudomonadota</taxon>
        <taxon>Alphaproteobacteria</taxon>
        <taxon>Rhodobacterales</taxon>
        <taxon>Paracoccaceae</taxon>
        <taxon>Gemmobacter</taxon>
    </lineage>
</organism>
<sequence>MHLSANPAPSVLNRAAQAGLEALMHAAGGNIGADQVAVCALLHDRPLIEADPGPFAAQPMWQHRGDRQIYPASVCKMVYLAALAAFQAEGRITMDEEDHRATKAMIGISSNDATTYLLGRLTGAFDGPMLDAAALEAWVAARRQVQDWLETLNIPALEGVHLIHSTYEDSPYGRARQARLVRPANQLSARACAALLHEMLRGALPGRDWMAGHLARDWQRSAGPDPEGDQITGFLTEGIPESFRVWSKAGHTSWTRHDVAAISAPDGRSATLAVLTEGPAAAAHTGTLPAFARAFVAEAFG</sequence>
<evidence type="ECO:0000313" key="6">
    <source>
        <dbReference type="Proteomes" id="UP000598196"/>
    </source>
</evidence>
<evidence type="ECO:0000313" key="5">
    <source>
        <dbReference type="EMBL" id="GGO33092.1"/>
    </source>
</evidence>
<dbReference type="PANTHER" id="PTHR35333">
    <property type="entry name" value="BETA-LACTAMASE"/>
    <property type="match status" value="1"/>
</dbReference>
<evidence type="ECO:0000256" key="3">
    <source>
        <dbReference type="ARBA" id="ARBA00012865"/>
    </source>
</evidence>
<dbReference type="Pfam" id="PF13354">
    <property type="entry name" value="Beta-lactamase2"/>
    <property type="match status" value="1"/>
</dbReference>
<reference evidence="5 6" key="1">
    <citation type="journal article" date="2014" name="Int. J. Syst. Evol. Microbiol.">
        <title>Complete genome sequence of Corynebacterium casei LMG S-19264T (=DSM 44701T), isolated from a smear-ripened cheese.</title>
        <authorList>
            <consortium name="US DOE Joint Genome Institute (JGI-PGF)"/>
            <person name="Walter F."/>
            <person name="Albersmeier A."/>
            <person name="Kalinowski J."/>
            <person name="Ruckert C."/>
        </authorList>
    </citation>
    <scope>NUCLEOTIDE SEQUENCE [LARGE SCALE GENOMIC DNA]</scope>
    <source>
        <strain evidence="5 6">CGMCC 1.7029</strain>
    </source>
</reference>
<dbReference type="Gene3D" id="3.40.710.10">
    <property type="entry name" value="DD-peptidase/beta-lactamase superfamily"/>
    <property type="match status" value="1"/>
</dbReference>
<dbReference type="Proteomes" id="UP000598196">
    <property type="component" value="Unassembled WGS sequence"/>
</dbReference>
<evidence type="ECO:0000256" key="2">
    <source>
        <dbReference type="ARBA" id="ARBA00009009"/>
    </source>
</evidence>